<organism evidence="2 3">
    <name type="scientific">Cyanidium caldarium</name>
    <name type="common">Red alga</name>
    <dbReference type="NCBI Taxonomy" id="2771"/>
    <lineage>
        <taxon>Eukaryota</taxon>
        <taxon>Rhodophyta</taxon>
        <taxon>Bangiophyceae</taxon>
        <taxon>Cyanidiales</taxon>
        <taxon>Cyanidiaceae</taxon>
        <taxon>Cyanidium</taxon>
    </lineage>
</organism>
<sequence length="254" mass="28021">MFVARVRGVAPLGCGLSTRRHTHQRPSTSCRLRVHRAPGVTSTVLGASARAATVVRRMPWRATSGDSHQSHSGDKYGILTVCLGNLCRSPTAEALLKKLLEERGLAERVFVDSCGTGGGNPDWYVENGWSYHEGDAADPRMVAAAAKRGVKISSTSRPLRPDDLERFDLIVGMDDSNVREIRRAAVHWGERYQRLADQKVHLVTEYCRKFQNVRSVPDPWYGGAGGFERVLDLLEDACVGLVETLPASLKEARR</sequence>
<evidence type="ECO:0000313" key="3">
    <source>
        <dbReference type="Proteomes" id="UP001301350"/>
    </source>
</evidence>
<dbReference type="PANTHER" id="PTHR47439">
    <property type="entry name" value="LOW MOLECULAR WEIGHT PHOSPHOTYROSINE PROTEIN PHOSPHATASE-RELATED"/>
    <property type="match status" value="1"/>
</dbReference>
<reference evidence="2 3" key="1">
    <citation type="submission" date="2022-07" db="EMBL/GenBank/DDBJ databases">
        <title>Genome-wide signatures of adaptation to extreme environments.</title>
        <authorList>
            <person name="Cho C.H."/>
            <person name="Yoon H.S."/>
        </authorList>
    </citation>
    <scope>NUCLEOTIDE SEQUENCE [LARGE SCALE GENOMIC DNA]</scope>
    <source>
        <strain evidence="2 3">DBV 063 E5</strain>
    </source>
</reference>
<dbReference type="AlphaFoldDB" id="A0AAV9IYG3"/>
<feature type="domain" description="Phosphotyrosine protein phosphatase I" evidence="1">
    <location>
        <begin position="76"/>
        <end position="244"/>
    </location>
</feature>
<dbReference type="Pfam" id="PF01451">
    <property type="entry name" value="LMWPc"/>
    <property type="match status" value="1"/>
</dbReference>
<dbReference type="EMBL" id="JANCYW010000012">
    <property type="protein sequence ID" value="KAK4537365.1"/>
    <property type="molecule type" value="Genomic_DNA"/>
</dbReference>
<dbReference type="Proteomes" id="UP001301350">
    <property type="component" value="Unassembled WGS sequence"/>
</dbReference>
<name>A0AAV9IYG3_CYACA</name>
<dbReference type="SMART" id="SM00226">
    <property type="entry name" value="LMWPc"/>
    <property type="match status" value="1"/>
</dbReference>
<dbReference type="InterPro" id="IPR052995">
    <property type="entry name" value="LMW-PTP"/>
</dbReference>
<accession>A0AAV9IYG3</accession>
<comment type="caution">
    <text evidence="2">The sequence shown here is derived from an EMBL/GenBank/DDBJ whole genome shotgun (WGS) entry which is preliminary data.</text>
</comment>
<dbReference type="Gene3D" id="3.40.50.2300">
    <property type="match status" value="1"/>
</dbReference>
<dbReference type="CDD" id="cd16343">
    <property type="entry name" value="LMWPTP"/>
    <property type="match status" value="1"/>
</dbReference>
<gene>
    <name evidence="2" type="ORF">CDCA_CDCA12G3390</name>
</gene>
<protein>
    <recommendedName>
        <fullName evidence="1">Phosphotyrosine protein phosphatase I domain-containing protein</fullName>
    </recommendedName>
</protein>
<dbReference type="PANTHER" id="PTHR47439:SF1">
    <property type="entry name" value="ACID PHOSPHATASE"/>
    <property type="match status" value="1"/>
</dbReference>
<dbReference type="SUPFAM" id="SSF52788">
    <property type="entry name" value="Phosphotyrosine protein phosphatases I"/>
    <property type="match status" value="1"/>
</dbReference>
<evidence type="ECO:0000313" key="2">
    <source>
        <dbReference type="EMBL" id="KAK4537365.1"/>
    </source>
</evidence>
<dbReference type="InterPro" id="IPR023485">
    <property type="entry name" value="Ptyr_pPase"/>
</dbReference>
<dbReference type="InterPro" id="IPR036196">
    <property type="entry name" value="Ptyr_pPase_sf"/>
</dbReference>
<evidence type="ECO:0000259" key="1">
    <source>
        <dbReference type="SMART" id="SM00226"/>
    </source>
</evidence>
<keyword evidence="3" id="KW-1185">Reference proteome</keyword>
<proteinExistence type="predicted"/>